<protein>
    <submittedName>
        <fullName evidence="1">Methyltransferase domain-containing protein</fullName>
    </submittedName>
</protein>
<keyword evidence="1" id="KW-0808">Transferase</keyword>
<dbReference type="InterPro" id="IPR029063">
    <property type="entry name" value="SAM-dependent_MTases_sf"/>
</dbReference>
<sequence>MNEGICGVRHYGHQRKEPGSHRYLAAYVARLCERYDSRKILDIGCGNGALCRDLSLRGHEVVGLEPSDDGYRFATRIAPLAKVYHLGVYDAPQAIAETRSLSDLGDRGEKVRNRGHFFANSRRIVNYLTRICGKMDRFIAFAADSS</sequence>
<dbReference type="CDD" id="cd02440">
    <property type="entry name" value="AdoMet_MTases"/>
    <property type="match status" value="1"/>
</dbReference>
<dbReference type="SUPFAM" id="SSF53335">
    <property type="entry name" value="S-adenosyl-L-methionine-dependent methyltransferases"/>
    <property type="match status" value="1"/>
</dbReference>
<dbReference type="Gene3D" id="3.40.50.150">
    <property type="entry name" value="Vaccinia Virus protein VP39"/>
    <property type="match status" value="1"/>
</dbReference>
<dbReference type="EMBL" id="CAADFA010000480">
    <property type="protein sequence ID" value="VFJ68265.1"/>
    <property type="molecule type" value="Genomic_DNA"/>
</dbReference>
<evidence type="ECO:0000313" key="3">
    <source>
        <dbReference type="EMBL" id="VFK17465.1"/>
    </source>
</evidence>
<keyword evidence="1" id="KW-0489">Methyltransferase</keyword>
<accession>A0A450TKR2</accession>
<evidence type="ECO:0000313" key="1">
    <source>
        <dbReference type="EMBL" id="VFJ68265.1"/>
    </source>
</evidence>
<dbReference type="GO" id="GO:0008168">
    <property type="term" value="F:methyltransferase activity"/>
    <property type="evidence" value="ECO:0007669"/>
    <property type="project" value="UniProtKB-KW"/>
</dbReference>
<organism evidence="1">
    <name type="scientific">Candidatus Kentrum sp. FM</name>
    <dbReference type="NCBI Taxonomy" id="2126340"/>
    <lineage>
        <taxon>Bacteria</taxon>
        <taxon>Pseudomonadati</taxon>
        <taxon>Pseudomonadota</taxon>
        <taxon>Gammaproteobacteria</taxon>
        <taxon>Candidatus Kentrum</taxon>
    </lineage>
</organism>
<reference evidence="1" key="1">
    <citation type="submission" date="2019-02" db="EMBL/GenBank/DDBJ databases">
        <authorList>
            <person name="Gruber-Vodicka R. H."/>
            <person name="Seah K. B. B."/>
        </authorList>
    </citation>
    <scope>NUCLEOTIDE SEQUENCE</scope>
    <source>
        <strain evidence="2">BECK_BZ163</strain>
        <strain evidence="3">BECK_BZ164</strain>
        <strain evidence="1">BECK_BZ165</strain>
    </source>
</reference>
<name>A0A450TKR2_9GAMM</name>
<dbReference type="GO" id="GO:0032259">
    <property type="term" value="P:methylation"/>
    <property type="evidence" value="ECO:0007669"/>
    <property type="project" value="UniProtKB-KW"/>
</dbReference>
<dbReference type="Pfam" id="PF13489">
    <property type="entry name" value="Methyltransf_23"/>
    <property type="match status" value="1"/>
</dbReference>
<proteinExistence type="predicted"/>
<evidence type="ECO:0000313" key="2">
    <source>
        <dbReference type="EMBL" id="VFJ69148.1"/>
    </source>
</evidence>
<dbReference type="AlphaFoldDB" id="A0A450TKR2"/>
<dbReference type="EMBL" id="CAADFL010000481">
    <property type="protein sequence ID" value="VFK17465.1"/>
    <property type="molecule type" value="Genomic_DNA"/>
</dbReference>
<gene>
    <name evidence="2" type="ORF">BECKFM1743A_GA0114220_105003</name>
    <name evidence="3" type="ORF">BECKFM1743B_GA0114221_104813</name>
    <name evidence="1" type="ORF">BECKFM1743C_GA0114222_104803</name>
</gene>
<dbReference type="EMBL" id="CAADEZ010000500">
    <property type="protein sequence ID" value="VFJ69148.1"/>
    <property type="molecule type" value="Genomic_DNA"/>
</dbReference>